<sequence>MTAAQKNKLTSNQSESGTVINQERHQERRAVHPLQTIWTDTFEDFLDMMNPVAEHVAASQRVQDMKNAYLQSCNGLEASMYAPFCVLVNTIGDEIKSEVGSPLYLVHSEHHPMVGPLPKFFTKPDLVWSRAHLSTAF</sequence>
<feature type="region of interest" description="Disordered" evidence="1">
    <location>
        <begin position="1"/>
        <end position="27"/>
    </location>
</feature>
<evidence type="ECO:0000313" key="2">
    <source>
        <dbReference type="EMBL" id="PAV22863.1"/>
    </source>
</evidence>
<protein>
    <submittedName>
        <fullName evidence="2">Uncharacterized protein</fullName>
    </submittedName>
</protein>
<evidence type="ECO:0000256" key="1">
    <source>
        <dbReference type="SAM" id="MobiDB-lite"/>
    </source>
</evidence>
<dbReference type="AlphaFoldDB" id="A0A286UTD0"/>
<dbReference type="InParanoid" id="A0A286UTD0"/>
<keyword evidence="3" id="KW-1185">Reference proteome</keyword>
<dbReference type="EMBL" id="NBII01000002">
    <property type="protein sequence ID" value="PAV22863.1"/>
    <property type="molecule type" value="Genomic_DNA"/>
</dbReference>
<gene>
    <name evidence="2" type="ORF">PNOK_0282000</name>
</gene>
<dbReference type="Proteomes" id="UP000217199">
    <property type="component" value="Unassembled WGS sequence"/>
</dbReference>
<name>A0A286UTD0_9AGAM</name>
<reference evidence="2 3" key="1">
    <citation type="journal article" date="2017" name="Mol. Ecol.">
        <title>Comparative and population genomic landscape of Phellinus noxius: A hypervariable fungus causing root rot in trees.</title>
        <authorList>
            <person name="Chung C.L."/>
            <person name="Lee T.J."/>
            <person name="Akiba M."/>
            <person name="Lee H.H."/>
            <person name="Kuo T.H."/>
            <person name="Liu D."/>
            <person name="Ke H.M."/>
            <person name="Yokoi T."/>
            <person name="Roa M.B."/>
            <person name="Lu M.J."/>
            <person name="Chang Y.Y."/>
            <person name="Ann P.J."/>
            <person name="Tsai J.N."/>
            <person name="Chen C.Y."/>
            <person name="Tzean S.S."/>
            <person name="Ota Y."/>
            <person name="Hattori T."/>
            <person name="Sahashi N."/>
            <person name="Liou R.F."/>
            <person name="Kikuchi T."/>
            <person name="Tsai I.J."/>
        </authorList>
    </citation>
    <scope>NUCLEOTIDE SEQUENCE [LARGE SCALE GENOMIC DNA]</scope>
    <source>
        <strain evidence="2 3">FFPRI411160</strain>
    </source>
</reference>
<organism evidence="2 3">
    <name type="scientific">Pyrrhoderma noxium</name>
    <dbReference type="NCBI Taxonomy" id="2282107"/>
    <lineage>
        <taxon>Eukaryota</taxon>
        <taxon>Fungi</taxon>
        <taxon>Dikarya</taxon>
        <taxon>Basidiomycota</taxon>
        <taxon>Agaricomycotina</taxon>
        <taxon>Agaricomycetes</taxon>
        <taxon>Hymenochaetales</taxon>
        <taxon>Hymenochaetaceae</taxon>
        <taxon>Pyrrhoderma</taxon>
    </lineage>
</organism>
<feature type="compositionally biased region" description="Polar residues" evidence="1">
    <location>
        <begin position="1"/>
        <end position="21"/>
    </location>
</feature>
<proteinExistence type="predicted"/>
<evidence type="ECO:0000313" key="3">
    <source>
        <dbReference type="Proteomes" id="UP000217199"/>
    </source>
</evidence>
<accession>A0A286UTD0</accession>
<comment type="caution">
    <text evidence="2">The sequence shown here is derived from an EMBL/GenBank/DDBJ whole genome shotgun (WGS) entry which is preliminary data.</text>
</comment>